<feature type="transmembrane region" description="Helical" evidence="12">
    <location>
        <begin position="580"/>
        <end position="598"/>
    </location>
</feature>
<dbReference type="Pfam" id="PF12796">
    <property type="entry name" value="Ank_2"/>
    <property type="match status" value="1"/>
</dbReference>
<feature type="transmembrane region" description="Helical" evidence="12">
    <location>
        <begin position="727"/>
        <end position="748"/>
    </location>
</feature>
<evidence type="ECO:0000256" key="12">
    <source>
        <dbReference type="SAM" id="Phobius"/>
    </source>
</evidence>
<dbReference type="PROSITE" id="PS50088">
    <property type="entry name" value="ANK_REPEAT"/>
    <property type="match status" value="1"/>
</dbReference>
<feature type="transmembrane region" description="Helical" evidence="12">
    <location>
        <begin position="610"/>
        <end position="628"/>
    </location>
</feature>
<feature type="transmembrane region" description="Helical" evidence="12">
    <location>
        <begin position="512"/>
        <end position="534"/>
    </location>
</feature>
<feature type="transmembrane region" description="Helical" evidence="12">
    <location>
        <begin position="649"/>
        <end position="668"/>
    </location>
</feature>
<evidence type="ECO:0000256" key="5">
    <source>
        <dbReference type="ARBA" id="ARBA00022737"/>
    </source>
</evidence>
<gene>
    <name evidence="14" type="ORF">RN001_003162</name>
</gene>
<accession>A0AAN7SDR9</accession>
<evidence type="ECO:0000256" key="6">
    <source>
        <dbReference type="ARBA" id="ARBA00022989"/>
    </source>
</evidence>
<sequence>MGSYELQRTDSICPPPEVQLLEYVKSNNTPKIKSFVTENPDSVNAIVGHPYDKPVLYIACYELANETRPDTIKTLINLGANLYWTEDVHNYMEALHFATLGGNPNILKVIIDKIIYGKINSQTSNNNTALNLLIKEGNFLLGNYVECLRMLLQADIDVNIADSKNLTPIFWAAKKGYSEVVQIILLESNQQVDIDNHKLRGKSARDYMIENNIDFSFSTRNNNKVENSTNDLFDLLKQNNEDAFVACQNIPNFVADDDGVQTLLQLATKNCLYGAVDCLLKNGADPNQTTQKTPNYPIVMAATRGYYKIFKLLLECENIIIPSGVLIELLKHSDSEKITDHINFDICYDLLVKNKEKKFDVNDGDGNKTALHYAARYGGTDKILDLLRLGASMACKNKYGALPIEDIDANTLETHLNECMITNVDTNIDKENFTATFNYKTLMPPNSQNKFDKAPKTPDVESARKLIASEVEQLSRETQVISYISKSPELKHLLKHPTITSFLYMKWHRIRWFFYTNLAFYITFCFFLIFYILLVYGNHNNNNNEALTKALSTLLCITFILLLLREIFQIVVSAKTYFRNLENYVELLIIILTAYILFKDKPLEDVRKQISAFAILLAACGMVLLIGQHPKMSTNIVMLRTVSANFFKFLLWYSILIIAFSLSFYILLKDDGSEDLKNDENDLKNDDDEINFFTNPALSLFKTIVMLTGEFDAGSIKFDTYPLTTHFIFMLFVIMIAIILFNLLNGLAVSDTQMIKSNAELVGHIARIEHIAYIESMLLGHILPTSCVNWFQEYFCCLSLRVRRRFAVPGILIKRVCLFPYILKDYKLIVYPNQYAKVVFPDQEHIDSNSCIKQCTSIYLDKQTAKRIKQLIRERREFLIAERLEVQSIAQQTELIKKQQEDIMELKQTLHLILSKLDYMVSQHRN</sequence>
<dbReference type="Gene3D" id="1.25.40.20">
    <property type="entry name" value="Ankyrin repeat-containing domain"/>
    <property type="match status" value="3"/>
</dbReference>
<organism evidence="14 15">
    <name type="scientific">Aquatica leii</name>
    <dbReference type="NCBI Taxonomy" id="1421715"/>
    <lineage>
        <taxon>Eukaryota</taxon>
        <taxon>Metazoa</taxon>
        <taxon>Ecdysozoa</taxon>
        <taxon>Arthropoda</taxon>
        <taxon>Hexapoda</taxon>
        <taxon>Insecta</taxon>
        <taxon>Pterygota</taxon>
        <taxon>Neoptera</taxon>
        <taxon>Endopterygota</taxon>
        <taxon>Coleoptera</taxon>
        <taxon>Polyphaga</taxon>
        <taxon>Elateriformia</taxon>
        <taxon>Elateroidea</taxon>
        <taxon>Lampyridae</taxon>
        <taxon>Luciolinae</taxon>
        <taxon>Aquatica</taxon>
    </lineage>
</organism>
<keyword evidence="5" id="KW-0677">Repeat</keyword>
<evidence type="ECO:0000256" key="1">
    <source>
        <dbReference type="ARBA" id="ARBA00004141"/>
    </source>
</evidence>
<dbReference type="PANTHER" id="PTHR47143:SF4">
    <property type="entry name" value="TRANSIENT RECEPTOR POTENTIAL CATION CHANNEL PROTEIN PAINLESS"/>
    <property type="match status" value="1"/>
</dbReference>
<protein>
    <recommendedName>
        <fullName evidence="13">Ion transport domain-containing protein</fullName>
    </recommendedName>
</protein>
<evidence type="ECO:0000256" key="2">
    <source>
        <dbReference type="ARBA" id="ARBA00022448"/>
    </source>
</evidence>
<evidence type="ECO:0000256" key="9">
    <source>
        <dbReference type="ARBA" id="ARBA00023136"/>
    </source>
</evidence>
<dbReference type="AlphaFoldDB" id="A0AAN7SDR9"/>
<feature type="domain" description="Ion transport" evidence="13">
    <location>
        <begin position="523"/>
        <end position="759"/>
    </location>
</feature>
<feature type="repeat" description="ANK" evidence="11">
    <location>
        <begin position="366"/>
        <end position="398"/>
    </location>
</feature>
<keyword evidence="9 12" id="KW-0472">Membrane</keyword>
<dbReference type="SUPFAM" id="SSF48403">
    <property type="entry name" value="Ankyrin repeat"/>
    <property type="match status" value="1"/>
</dbReference>
<evidence type="ECO:0000313" key="15">
    <source>
        <dbReference type="Proteomes" id="UP001353858"/>
    </source>
</evidence>
<evidence type="ECO:0000256" key="11">
    <source>
        <dbReference type="PROSITE-ProRule" id="PRU00023"/>
    </source>
</evidence>
<keyword evidence="7 11" id="KW-0040">ANK repeat</keyword>
<evidence type="ECO:0000259" key="13">
    <source>
        <dbReference type="Pfam" id="PF00520"/>
    </source>
</evidence>
<dbReference type="InterPro" id="IPR052076">
    <property type="entry name" value="TRP_cation_channel"/>
</dbReference>
<dbReference type="Pfam" id="PF00023">
    <property type="entry name" value="Ank"/>
    <property type="match status" value="1"/>
</dbReference>
<dbReference type="InterPro" id="IPR002110">
    <property type="entry name" value="Ankyrin_rpt"/>
</dbReference>
<dbReference type="PANTHER" id="PTHR47143">
    <property type="entry name" value="TRANSIENT RECEPTOR POTENTIAL CATION CHANNEL PROTEIN PAINLESS"/>
    <property type="match status" value="1"/>
</dbReference>
<keyword evidence="3" id="KW-0716">Sensory transduction</keyword>
<reference evidence="15" key="1">
    <citation type="submission" date="2023-01" db="EMBL/GenBank/DDBJ databases">
        <title>Key to firefly adult light organ development and bioluminescence: homeobox transcription factors regulate luciferase expression and transportation to peroxisome.</title>
        <authorList>
            <person name="Fu X."/>
        </authorList>
    </citation>
    <scope>NUCLEOTIDE SEQUENCE [LARGE SCALE GENOMIC DNA]</scope>
</reference>
<keyword evidence="4 12" id="KW-0812">Transmembrane</keyword>
<dbReference type="Pfam" id="PF00520">
    <property type="entry name" value="Ion_trans"/>
    <property type="match status" value="1"/>
</dbReference>
<keyword evidence="15" id="KW-1185">Reference proteome</keyword>
<dbReference type="InterPro" id="IPR036770">
    <property type="entry name" value="Ankyrin_rpt-contain_sf"/>
</dbReference>
<feature type="transmembrane region" description="Helical" evidence="12">
    <location>
        <begin position="546"/>
        <end position="568"/>
    </location>
</feature>
<dbReference type="GO" id="GO:0005216">
    <property type="term" value="F:monoatomic ion channel activity"/>
    <property type="evidence" value="ECO:0007669"/>
    <property type="project" value="InterPro"/>
</dbReference>
<comment type="caution">
    <text evidence="14">The sequence shown here is derived from an EMBL/GenBank/DDBJ whole genome shotgun (WGS) entry which is preliminary data.</text>
</comment>
<evidence type="ECO:0000256" key="8">
    <source>
        <dbReference type="ARBA" id="ARBA00023065"/>
    </source>
</evidence>
<evidence type="ECO:0000256" key="4">
    <source>
        <dbReference type="ARBA" id="ARBA00022692"/>
    </source>
</evidence>
<dbReference type="EMBL" id="JARPUR010000001">
    <property type="protein sequence ID" value="KAK4886891.1"/>
    <property type="molecule type" value="Genomic_DNA"/>
</dbReference>
<evidence type="ECO:0000256" key="10">
    <source>
        <dbReference type="ARBA" id="ARBA00023303"/>
    </source>
</evidence>
<dbReference type="SMART" id="SM00248">
    <property type="entry name" value="ANK"/>
    <property type="match status" value="6"/>
</dbReference>
<dbReference type="GO" id="GO:0034703">
    <property type="term" value="C:cation channel complex"/>
    <property type="evidence" value="ECO:0007669"/>
    <property type="project" value="UniProtKB-ARBA"/>
</dbReference>
<dbReference type="Proteomes" id="UP001353858">
    <property type="component" value="Unassembled WGS sequence"/>
</dbReference>
<evidence type="ECO:0000256" key="3">
    <source>
        <dbReference type="ARBA" id="ARBA00022606"/>
    </source>
</evidence>
<evidence type="ECO:0000313" key="14">
    <source>
        <dbReference type="EMBL" id="KAK4886891.1"/>
    </source>
</evidence>
<keyword evidence="6 12" id="KW-1133">Transmembrane helix</keyword>
<name>A0AAN7SDR9_9COLE</name>
<keyword evidence="2" id="KW-0813">Transport</keyword>
<keyword evidence="8" id="KW-0406">Ion transport</keyword>
<dbReference type="InterPro" id="IPR005821">
    <property type="entry name" value="Ion_trans_dom"/>
</dbReference>
<evidence type="ECO:0000256" key="7">
    <source>
        <dbReference type="ARBA" id="ARBA00023043"/>
    </source>
</evidence>
<keyword evidence="10" id="KW-0407">Ion channel</keyword>
<proteinExistence type="predicted"/>
<comment type="subcellular location">
    <subcellularLocation>
        <location evidence="1">Membrane</location>
        <topology evidence="1">Multi-pass membrane protein</topology>
    </subcellularLocation>
</comment>